<name>A0AAP0RTV6_LIQFO</name>
<proteinExistence type="predicted"/>
<evidence type="ECO:0000313" key="3">
    <source>
        <dbReference type="Proteomes" id="UP001415857"/>
    </source>
</evidence>
<evidence type="ECO:0000313" key="2">
    <source>
        <dbReference type="EMBL" id="KAK9284571.1"/>
    </source>
</evidence>
<protein>
    <submittedName>
        <fullName evidence="2">Uncharacterized protein</fullName>
    </submittedName>
</protein>
<gene>
    <name evidence="2" type="ORF">L1049_023746</name>
</gene>
<keyword evidence="1" id="KW-1133">Transmembrane helix</keyword>
<dbReference type="AlphaFoldDB" id="A0AAP0RTV6"/>
<feature type="transmembrane region" description="Helical" evidence="1">
    <location>
        <begin position="44"/>
        <end position="65"/>
    </location>
</feature>
<keyword evidence="1" id="KW-0812">Transmembrane</keyword>
<reference evidence="2 3" key="1">
    <citation type="journal article" date="2024" name="Plant J.">
        <title>Genome sequences and population genomics reveal climatic adaptation and genomic divergence between two closely related sweetgum species.</title>
        <authorList>
            <person name="Xu W.Q."/>
            <person name="Ren C.Q."/>
            <person name="Zhang X.Y."/>
            <person name="Comes H.P."/>
            <person name="Liu X.H."/>
            <person name="Li Y.G."/>
            <person name="Kettle C.J."/>
            <person name="Jalonen R."/>
            <person name="Gaisberger H."/>
            <person name="Ma Y.Z."/>
            <person name="Qiu Y.X."/>
        </authorList>
    </citation>
    <scope>NUCLEOTIDE SEQUENCE [LARGE SCALE GENOMIC DNA]</scope>
    <source>
        <strain evidence="2">Hangzhou</strain>
    </source>
</reference>
<keyword evidence="1" id="KW-0472">Membrane</keyword>
<dbReference type="Proteomes" id="UP001415857">
    <property type="component" value="Unassembled WGS sequence"/>
</dbReference>
<accession>A0AAP0RTV6</accession>
<evidence type="ECO:0000256" key="1">
    <source>
        <dbReference type="SAM" id="Phobius"/>
    </source>
</evidence>
<keyword evidence="3" id="KW-1185">Reference proteome</keyword>
<organism evidence="2 3">
    <name type="scientific">Liquidambar formosana</name>
    <name type="common">Formosan gum</name>
    <dbReference type="NCBI Taxonomy" id="63359"/>
    <lineage>
        <taxon>Eukaryota</taxon>
        <taxon>Viridiplantae</taxon>
        <taxon>Streptophyta</taxon>
        <taxon>Embryophyta</taxon>
        <taxon>Tracheophyta</taxon>
        <taxon>Spermatophyta</taxon>
        <taxon>Magnoliopsida</taxon>
        <taxon>eudicotyledons</taxon>
        <taxon>Gunneridae</taxon>
        <taxon>Pentapetalae</taxon>
        <taxon>Saxifragales</taxon>
        <taxon>Altingiaceae</taxon>
        <taxon>Liquidambar</taxon>
    </lineage>
</organism>
<dbReference type="EMBL" id="JBBPBK010000005">
    <property type="protein sequence ID" value="KAK9284571.1"/>
    <property type="molecule type" value="Genomic_DNA"/>
</dbReference>
<comment type="caution">
    <text evidence="2">The sequence shown here is derived from an EMBL/GenBank/DDBJ whole genome shotgun (WGS) entry which is preliminary data.</text>
</comment>
<sequence length="69" mass="7444">MVVIRSALGDSCTSCGFVGYIPSFLVRDLGLGGFDSRIGGQSGLLFSFRLFFVLLSPAVSLRMGLRLRL</sequence>